<dbReference type="InterPro" id="IPR017900">
    <property type="entry name" value="4Fe4S_Fe_S_CS"/>
</dbReference>
<dbReference type="EC" id="1.1.99.14" evidence="6"/>
<evidence type="ECO:0000256" key="3">
    <source>
        <dbReference type="ARBA" id="ARBA00022737"/>
    </source>
</evidence>
<keyword evidence="6" id="KW-0249">Electron transport</keyword>
<dbReference type="InterPro" id="IPR017896">
    <property type="entry name" value="4Fe4S_Fe-S-bd"/>
</dbReference>
<keyword evidence="5 6" id="KW-0411">Iron-sulfur</keyword>
<feature type="domain" description="4Fe-4S ferredoxin-type" evidence="7">
    <location>
        <begin position="11"/>
        <end position="40"/>
    </location>
</feature>
<evidence type="ECO:0000259" key="7">
    <source>
        <dbReference type="PROSITE" id="PS51379"/>
    </source>
</evidence>
<evidence type="ECO:0000256" key="1">
    <source>
        <dbReference type="ARBA" id="ARBA00022485"/>
    </source>
</evidence>
<dbReference type="InterPro" id="IPR004017">
    <property type="entry name" value="Cys_rich_dom"/>
</dbReference>
<reference evidence="8 9" key="1">
    <citation type="submission" date="2018-03" db="EMBL/GenBank/DDBJ databases">
        <title>Genomic Encyclopedia of Type Strains, Phase III (KMG-III): the genomes of soil and plant-associated and newly described type strains.</title>
        <authorList>
            <person name="Whitman W."/>
        </authorList>
    </citation>
    <scope>NUCLEOTIDE SEQUENCE [LARGE SCALE GENOMIC DNA]</scope>
    <source>
        <strain evidence="8 9">CGMCC 1.07653</strain>
    </source>
</reference>
<comment type="catalytic activity">
    <reaction evidence="6">
        <text>(R)-lactate + A = pyruvate + AH2</text>
        <dbReference type="Rhea" id="RHEA:15089"/>
        <dbReference type="ChEBI" id="CHEBI:13193"/>
        <dbReference type="ChEBI" id="CHEBI:15361"/>
        <dbReference type="ChEBI" id="CHEBI:16004"/>
        <dbReference type="ChEBI" id="CHEBI:17499"/>
    </reaction>
</comment>
<evidence type="ECO:0000256" key="4">
    <source>
        <dbReference type="ARBA" id="ARBA00023004"/>
    </source>
</evidence>
<dbReference type="AlphaFoldDB" id="A0A2P8HQG7"/>
<dbReference type="GO" id="GO:0051539">
    <property type="term" value="F:4 iron, 4 sulfur cluster binding"/>
    <property type="evidence" value="ECO:0007669"/>
    <property type="project" value="UniProtKB-UniRule"/>
</dbReference>
<evidence type="ECO:0000256" key="5">
    <source>
        <dbReference type="ARBA" id="ARBA00023014"/>
    </source>
</evidence>
<evidence type="ECO:0000256" key="6">
    <source>
        <dbReference type="PIRNR" id="PIRNR000139"/>
    </source>
</evidence>
<comment type="cofactor">
    <cofactor evidence="6">
        <name>[4Fe-4S] cluster</name>
        <dbReference type="ChEBI" id="CHEBI:49883"/>
    </cofactor>
    <text evidence="6">Binds 2 [4Fe-4S] clusters.</text>
</comment>
<dbReference type="GO" id="GO:0019154">
    <property type="term" value="F:glycolate dehydrogenase activity"/>
    <property type="evidence" value="ECO:0007669"/>
    <property type="project" value="UniProtKB-EC"/>
</dbReference>
<dbReference type="Pfam" id="PF13183">
    <property type="entry name" value="Fer4_8"/>
    <property type="match status" value="1"/>
</dbReference>
<evidence type="ECO:0000256" key="2">
    <source>
        <dbReference type="ARBA" id="ARBA00022723"/>
    </source>
</evidence>
<dbReference type="SUPFAM" id="SSF46548">
    <property type="entry name" value="alpha-helical ferredoxin"/>
    <property type="match status" value="1"/>
</dbReference>
<dbReference type="Proteomes" id="UP000242310">
    <property type="component" value="Unassembled WGS sequence"/>
</dbReference>
<feature type="domain" description="4Fe-4S ferredoxin-type" evidence="7">
    <location>
        <begin position="62"/>
        <end position="92"/>
    </location>
</feature>
<dbReference type="PANTHER" id="PTHR32479">
    <property type="entry name" value="GLYCOLATE OXIDASE IRON-SULFUR SUBUNIT"/>
    <property type="match status" value="1"/>
</dbReference>
<dbReference type="Gene3D" id="1.10.1060.10">
    <property type="entry name" value="Alpha-helical ferredoxin"/>
    <property type="match status" value="1"/>
</dbReference>
<comment type="catalytic activity">
    <reaction evidence="6">
        <text>glycolate + A = glyoxylate + AH2</text>
        <dbReference type="Rhea" id="RHEA:21264"/>
        <dbReference type="ChEBI" id="CHEBI:13193"/>
        <dbReference type="ChEBI" id="CHEBI:17499"/>
        <dbReference type="ChEBI" id="CHEBI:29805"/>
        <dbReference type="ChEBI" id="CHEBI:36655"/>
        <dbReference type="EC" id="1.1.99.14"/>
    </reaction>
</comment>
<name>A0A2P8HQG7_9BACI</name>
<dbReference type="PANTHER" id="PTHR32479:SF17">
    <property type="entry name" value="GLYCOLATE OXIDASE IRON-SULFUR SUBUNIT"/>
    <property type="match status" value="1"/>
</dbReference>
<comment type="caution">
    <text evidence="8">The sequence shown here is derived from an EMBL/GenBank/DDBJ whole genome shotgun (WGS) entry which is preliminary data.</text>
</comment>
<keyword evidence="2 6" id="KW-0479">Metal-binding</keyword>
<dbReference type="InterPro" id="IPR009051">
    <property type="entry name" value="Helical_ferredxn"/>
</dbReference>
<dbReference type="Pfam" id="PF02754">
    <property type="entry name" value="CCG"/>
    <property type="match status" value="2"/>
</dbReference>
<dbReference type="PIRSF" id="PIRSF000139">
    <property type="entry name" value="Glc_ox_4Fe-4S"/>
    <property type="match status" value="1"/>
</dbReference>
<proteinExistence type="predicted"/>
<keyword evidence="4 6" id="KW-0408">Iron</keyword>
<dbReference type="OrthoDB" id="9770306at2"/>
<keyword evidence="9" id="KW-1185">Reference proteome</keyword>
<sequence length="435" mass="47623">MTHTTGAERLYEMSYDATNQCIQCGYCLPACPTYFSMGSETHSPRGRINLVKMAAEGKIDLQSDLQEPIDFCLGCRACETACPVDVPYGEILEAAKETLAEEVPPVNKRAAAFKSFMLRKVFTRPGLMRAGGSMTWLYQKTGMGKAARKLKLIHKVSEPLGNLEAVMPPVERPGRRPSRGTVLAPYIEKQATVAFFTGCISDAVMNRTNRLTVELLRHVGCEVVIPKQQNCCGALHSHQGDAKTSKSLAQENIAAFEATGADYYVNNAGGCGASLKEYPHILAGDPAWKERAKHFSASSKDISELLVLFGPLPFTKEGPAVVTYQPSCHLRNVQLISEAPRELLRSIPGSTYIEMENSEDCCASGGIYNILHHEEANKILDEKMKYAEKTEAKVMTASNPGCLLQMRLGIQRAGLEDEMEGKHLIDVLAEACGIE</sequence>
<keyword evidence="1 6" id="KW-0004">4Fe-4S</keyword>
<dbReference type="EMBL" id="PYAV01000004">
    <property type="protein sequence ID" value="PSL48457.1"/>
    <property type="molecule type" value="Genomic_DNA"/>
</dbReference>
<dbReference type="GO" id="GO:0046872">
    <property type="term" value="F:metal ion binding"/>
    <property type="evidence" value="ECO:0007669"/>
    <property type="project" value="UniProtKB-UniRule"/>
</dbReference>
<keyword evidence="3" id="KW-0677">Repeat</keyword>
<dbReference type="PROSITE" id="PS00198">
    <property type="entry name" value="4FE4S_FER_1"/>
    <property type="match status" value="1"/>
</dbReference>
<dbReference type="PROSITE" id="PS51379">
    <property type="entry name" value="4FE4S_FER_2"/>
    <property type="match status" value="2"/>
</dbReference>
<dbReference type="InterPro" id="IPR012257">
    <property type="entry name" value="Glc_ox_4Fe-4S"/>
</dbReference>
<organism evidence="8 9">
    <name type="scientific">Salsuginibacillus halophilus</name>
    <dbReference type="NCBI Taxonomy" id="517424"/>
    <lineage>
        <taxon>Bacteria</taxon>
        <taxon>Bacillati</taxon>
        <taxon>Bacillota</taxon>
        <taxon>Bacilli</taxon>
        <taxon>Bacillales</taxon>
        <taxon>Bacillaceae</taxon>
        <taxon>Salsuginibacillus</taxon>
    </lineage>
</organism>
<dbReference type="RefSeq" id="WP_106588030.1">
    <property type="nucleotide sequence ID" value="NZ_PYAV01000004.1"/>
</dbReference>
<protein>
    <recommendedName>
        <fullName evidence="6">Glycolate oxidase iron-sulfur subunit</fullName>
        <ecNumber evidence="6">1.1.99.14</ecNumber>
    </recommendedName>
</protein>
<comment type="function">
    <text evidence="6">Component of a complex that catalyzes the oxidation of glycolate to glyoxylate.</text>
</comment>
<accession>A0A2P8HQG7</accession>
<keyword evidence="6" id="KW-0813">Transport</keyword>
<evidence type="ECO:0000313" key="8">
    <source>
        <dbReference type="EMBL" id="PSL48457.1"/>
    </source>
</evidence>
<gene>
    <name evidence="8" type="ORF">B0H94_10457</name>
</gene>
<evidence type="ECO:0000313" key="9">
    <source>
        <dbReference type="Proteomes" id="UP000242310"/>
    </source>
</evidence>